<feature type="region of interest" description="Disordered" evidence="1">
    <location>
        <begin position="140"/>
        <end position="177"/>
    </location>
</feature>
<sequence length="358" mass="40970">MPKYYGRMDESFSLYIHQVTTFFKAKNVDYQENDGTQQRCIAMMVENFRDLAAAWYQERLSRGESPNTLIELEEELRAEFEPDDLQDRLRDQLYELKQAHCASLTEYVAKRQDAWATESVTAALHPGTIKEEAKLKPQFNNNSRHANQPQRPQRNTPSRQQNAQVTKVNSNTEDSEDHVEEVILGNNMDLAQQDSAEKESLNINTAQQASQVPTHENKLMIVHGALDSASVRILIDSGASNLLCRPGLAKTVIRSKEVQAESFDGHCSGIKKVKEVSGTLCFGQWTFPDLILTEWDLGKKDFDVILGKPWFFRYNPAIGWCTHQILNRVNSSEDVVWSLCYVLYHGRILGRHFRLLLH</sequence>
<dbReference type="AlphaFoldDB" id="A0A397FL85"/>
<dbReference type="EMBL" id="QUTE01005758">
    <property type="protein sequence ID" value="RHZ34892.1"/>
    <property type="molecule type" value="Genomic_DNA"/>
</dbReference>
<dbReference type="InterPro" id="IPR021109">
    <property type="entry name" value="Peptidase_aspartic_dom_sf"/>
</dbReference>
<dbReference type="InterPro" id="IPR005162">
    <property type="entry name" value="Retrotrans_gag_dom"/>
</dbReference>
<comment type="caution">
    <text evidence="3">The sequence shown here is derived from an EMBL/GenBank/DDBJ whole genome shotgun (WGS) entry which is preliminary data.</text>
</comment>
<evidence type="ECO:0000313" key="4">
    <source>
        <dbReference type="Proteomes" id="UP000266196"/>
    </source>
</evidence>
<dbReference type="Gene3D" id="2.40.70.10">
    <property type="entry name" value="Acid Proteases"/>
    <property type="match status" value="1"/>
</dbReference>
<protein>
    <recommendedName>
        <fullName evidence="2">Retrotransposon gag domain-containing protein</fullName>
    </recommendedName>
</protein>
<proteinExistence type="predicted"/>
<feature type="domain" description="Retrotransposon gag" evidence="2">
    <location>
        <begin position="43"/>
        <end position="114"/>
    </location>
</feature>
<dbReference type="VEuPathDB" id="FungiDB:H257_11920"/>
<organism evidence="3 4">
    <name type="scientific">Aphanomyces astaci</name>
    <name type="common">Crayfish plague agent</name>
    <dbReference type="NCBI Taxonomy" id="112090"/>
    <lineage>
        <taxon>Eukaryota</taxon>
        <taxon>Sar</taxon>
        <taxon>Stramenopiles</taxon>
        <taxon>Oomycota</taxon>
        <taxon>Saprolegniomycetes</taxon>
        <taxon>Saprolegniales</taxon>
        <taxon>Verrucalvaceae</taxon>
        <taxon>Aphanomyces</taxon>
    </lineage>
</organism>
<name>A0A397FL85_APHAT</name>
<reference evidence="3 4" key="1">
    <citation type="submission" date="2018-08" db="EMBL/GenBank/DDBJ databases">
        <title>Aphanomyces genome sequencing and annotation.</title>
        <authorList>
            <person name="Minardi D."/>
            <person name="Oidtmann B."/>
            <person name="Van Der Giezen M."/>
            <person name="Studholme D.J."/>
        </authorList>
    </citation>
    <scope>NUCLEOTIDE SEQUENCE [LARGE SCALE GENOMIC DNA]</scope>
    <source>
        <strain evidence="3 4">197901</strain>
    </source>
</reference>
<evidence type="ECO:0000256" key="1">
    <source>
        <dbReference type="SAM" id="MobiDB-lite"/>
    </source>
</evidence>
<accession>A0A397FL85</accession>
<evidence type="ECO:0000313" key="3">
    <source>
        <dbReference type="EMBL" id="RHZ34892.1"/>
    </source>
</evidence>
<dbReference type="Proteomes" id="UP000266196">
    <property type="component" value="Unassembled WGS sequence"/>
</dbReference>
<feature type="compositionally biased region" description="Polar residues" evidence="1">
    <location>
        <begin position="140"/>
        <end position="172"/>
    </location>
</feature>
<gene>
    <name evidence="3" type="ORF">DYB31_011767</name>
</gene>
<dbReference type="Pfam" id="PF03732">
    <property type="entry name" value="Retrotrans_gag"/>
    <property type="match status" value="1"/>
</dbReference>
<dbReference type="CDD" id="cd00303">
    <property type="entry name" value="retropepsin_like"/>
    <property type="match status" value="1"/>
</dbReference>
<evidence type="ECO:0000259" key="2">
    <source>
        <dbReference type="Pfam" id="PF03732"/>
    </source>
</evidence>